<reference evidence="3 4" key="1">
    <citation type="submission" date="2023-09" db="EMBL/GenBank/DDBJ databases">
        <authorList>
            <person name="Rey-Velasco X."/>
        </authorList>
    </citation>
    <scope>NUCLEOTIDE SEQUENCE [LARGE SCALE GENOMIC DNA]</scope>
    <source>
        <strain evidence="3 4">F158</strain>
    </source>
</reference>
<feature type="chain" id="PRO_5047454942" evidence="1">
    <location>
        <begin position="20"/>
        <end position="107"/>
    </location>
</feature>
<dbReference type="InterPro" id="IPR011033">
    <property type="entry name" value="PRC_barrel-like_sf"/>
</dbReference>
<dbReference type="Pfam" id="PF05239">
    <property type="entry name" value="PRC"/>
    <property type="match status" value="1"/>
</dbReference>
<evidence type="ECO:0000259" key="2">
    <source>
        <dbReference type="Pfam" id="PF05239"/>
    </source>
</evidence>
<feature type="domain" description="PRC-barrel" evidence="2">
    <location>
        <begin position="26"/>
        <end position="81"/>
    </location>
</feature>
<keyword evidence="4" id="KW-1185">Reference proteome</keyword>
<evidence type="ECO:0000313" key="4">
    <source>
        <dbReference type="Proteomes" id="UP001265259"/>
    </source>
</evidence>
<keyword evidence="1" id="KW-0732">Signal</keyword>
<accession>A0ABU3DF64</accession>
<dbReference type="EMBL" id="JAVRHL010000002">
    <property type="protein sequence ID" value="MDT0682322.1"/>
    <property type="molecule type" value="Genomic_DNA"/>
</dbReference>
<sequence>MKSIMIAALSLPLATAAMAQSADISGYTEMDDIDVIGADGEEVGEIESVLLDDSGVPVAYVVEIDDGFLDLGDSDVVIGFDALTWENGHYTTTMTSGEVEALPVWDD</sequence>
<evidence type="ECO:0000256" key="1">
    <source>
        <dbReference type="SAM" id="SignalP"/>
    </source>
</evidence>
<organism evidence="3 4">
    <name type="scientific">Tropicimonas omnivorans</name>
    <dbReference type="NCBI Taxonomy" id="3075590"/>
    <lineage>
        <taxon>Bacteria</taxon>
        <taxon>Pseudomonadati</taxon>
        <taxon>Pseudomonadota</taxon>
        <taxon>Alphaproteobacteria</taxon>
        <taxon>Rhodobacterales</taxon>
        <taxon>Roseobacteraceae</taxon>
        <taxon>Tropicimonas</taxon>
    </lineage>
</organism>
<dbReference type="Gene3D" id="2.30.30.240">
    <property type="entry name" value="PRC-barrel domain"/>
    <property type="match status" value="1"/>
</dbReference>
<dbReference type="InterPro" id="IPR027275">
    <property type="entry name" value="PRC-brl_dom"/>
</dbReference>
<comment type="caution">
    <text evidence="3">The sequence shown here is derived from an EMBL/GenBank/DDBJ whole genome shotgun (WGS) entry which is preliminary data.</text>
</comment>
<evidence type="ECO:0000313" key="3">
    <source>
        <dbReference type="EMBL" id="MDT0682322.1"/>
    </source>
</evidence>
<dbReference type="Proteomes" id="UP001265259">
    <property type="component" value="Unassembled WGS sequence"/>
</dbReference>
<feature type="signal peptide" evidence="1">
    <location>
        <begin position="1"/>
        <end position="19"/>
    </location>
</feature>
<name>A0ABU3DF64_9RHOB</name>
<protein>
    <submittedName>
        <fullName evidence="3">PRC-barrel domain-containing protein</fullName>
    </submittedName>
</protein>
<dbReference type="SUPFAM" id="SSF50346">
    <property type="entry name" value="PRC-barrel domain"/>
    <property type="match status" value="1"/>
</dbReference>
<gene>
    <name evidence="3" type="ORF">RM543_06475</name>
</gene>
<proteinExistence type="predicted"/>
<dbReference type="RefSeq" id="WP_311690080.1">
    <property type="nucleotide sequence ID" value="NZ_JAVRHL010000002.1"/>
</dbReference>